<dbReference type="EMBL" id="JAMYRI010000002">
    <property type="protein sequence ID" value="MER9283194.1"/>
    <property type="molecule type" value="Genomic_DNA"/>
</dbReference>
<evidence type="ECO:0000313" key="1">
    <source>
        <dbReference type="EMBL" id="MER9283194.1"/>
    </source>
</evidence>
<protein>
    <submittedName>
        <fullName evidence="1">ATP-binding protein</fullName>
    </submittedName>
</protein>
<proteinExistence type="predicted"/>
<accession>A0ACC6STZ0</accession>
<sequence>MTFDEVMSGGEALLQKAILLEAQESLQLDFKGSASEKQNTLFTGEGNLTKDGRRAIAKALSAFSNSAGGVIVIGIECRKNPEGVDCAQSLYPVLNWRIALSAVSSSVSDLLQPKNDGIRVEGFASKGDPFAGYLVIDVPRSERRPHMCQMTRQYFKRSGSNSYSMEHFDVEDSFKRFSVPQLKLTHQFVLFSRSNESVDVDLELWLGNSASVSAQYPSLSLGRPQGVRFKYRGGDPAIRRINLANGGVSLRGGADALIHPMDGMKMEALRLTIGVSNRWEPTNISGILIDEATLVLPYRISALNMRPDDGILTLGPEDFRGIEGA</sequence>
<gene>
    <name evidence="1" type="ORF">NKI81_04350</name>
</gene>
<comment type="caution">
    <text evidence="1">The sequence shown here is derived from an EMBL/GenBank/DDBJ whole genome shotgun (WGS) entry which is preliminary data.</text>
</comment>
<reference evidence="1 2" key="1">
    <citation type="journal article" date="2024" name="Proc. Natl. Acad. Sci. U.S.A.">
        <title>The evolutionary genomics of adaptation to stress in wild rhizobium bacteria.</title>
        <authorList>
            <person name="Kehlet-Delgado H."/>
            <person name="Montoya A.P."/>
            <person name="Jensen K.T."/>
            <person name="Wendlandt C.E."/>
            <person name="Dexheimer C."/>
            <person name="Roberts M."/>
            <person name="Torres Martinez L."/>
            <person name="Friesen M.L."/>
            <person name="Griffitts J.S."/>
            <person name="Porter S.S."/>
        </authorList>
    </citation>
    <scope>NUCLEOTIDE SEQUENCE [LARGE SCALE GENOMIC DNA]</scope>
    <source>
        <strain evidence="1 2">M0468</strain>
    </source>
</reference>
<keyword evidence="1" id="KW-0547">Nucleotide-binding</keyword>
<organism evidence="1 2">
    <name type="scientific">Mesorhizobium australicum</name>
    <dbReference type="NCBI Taxonomy" id="536018"/>
    <lineage>
        <taxon>Bacteria</taxon>
        <taxon>Pseudomonadati</taxon>
        <taxon>Pseudomonadota</taxon>
        <taxon>Alphaproteobacteria</taxon>
        <taxon>Hyphomicrobiales</taxon>
        <taxon>Phyllobacteriaceae</taxon>
        <taxon>Mesorhizobium</taxon>
    </lineage>
</organism>
<keyword evidence="1" id="KW-0067">ATP-binding</keyword>
<name>A0ACC6STZ0_9HYPH</name>
<keyword evidence="2" id="KW-1185">Reference proteome</keyword>
<dbReference type="Proteomes" id="UP001480082">
    <property type="component" value="Unassembled WGS sequence"/>
</dbReference>
<evidence type="ECO:0000313" key="2">
    <source>
        <dbReference type="Proteomes" id="UP001480082"/>
    </source>
</evidence>